<protein>
    <submittedName>
        <fullName evidence="5">LytR family transcriptional regulator</fullName>
    </submittedName>
</protein>
<dbReference type="PANTHER" id="PTHR33392">
    <property type="entry name" value="POLYISOPRENYL-TEICHOIC ACID--PEPTIDOGLYCAN TEICHOIC ACID TRANSFERASE TAGU"/>
    <property type="match status" value="1"/>
</dbReference>
<comment type="caution">
    <text evidence="5">The sequence shown here is derived from an EMBL/GenBank/DDBJ whole genome shotgun (WGS) entry which is preliminary data.</text>
</comment>
<feature type="compositionally biased region" description="Low complexity" evidence="2">
    <location>
        <begin position="495"/>
        <end position="504"/>
    </location>
</feature>
<feature type="compositionally biased region" description="Gly residues" evidence="2">
    <location>
        <begin position="463"/>
        <end position="476"/>
    </location>
</feature>
<accession>A0A3R8JNZ1</accession>
<evidence type="ECO:0000313" key="6">
    <source>
        <dbReference type="Proteomes" id="UP000274920"/>
    </source>
</evidence>
<feature type="transmembrane region" description="Helical" evidence="3">
    <location>
        <begin position="56"/>
        <end position="81"/>
    </location>
</feature>
<keyword evidence="6" id="KW-1185">Reference proteome</keyword>
<evidence type="ECO:0000256" key="3">
    <source>
        <dbReference type="SAM" id="Phobius"/>
    </source>
</evidence>
<dbReference type="AlphaFoldDB" id="A0A3R8JNZ1"/>
<feature type="compositionally biased region" description="Polar residues" evidence="2">
    <location>
        <begin position="11"/>
        <end position="23"/>
    </location>
</feature>
<gene>
    <name evidence="5" type="ORF">EBB54_13185</name>
</gene>
<name>A0A3R8JNZ1_9FIRM</name>
<keyword evidence="3" id="KW-0812">Transmembrane</keyword>
<keyword evidence="3" id="KW-0472">Membrane</keyword>
<feature type="compositionally biased region" description="Low complexity" evidence="2">
    <location>
        <begin position="477"/>
        <end position="486"/>
    </location>
</feature>
<feature type="domain" description="Cell envelope-related transcriptional attenuator" evidence="4">
    <location>
        <begin position="129"/>
        <end position="286"/>
    </location>
</feature>
<comment type="similarity">
    <text evidence="1">Belongs to the LytR/CpsA/Psr (LCP) family.</text>
</comment>
<evidence type="ECO:0000313" key="5">
    <source>
        <dbReference type="EMBL" id="RRK32207.1"/>
    </source>
</evidence>
<dbReference type="InterPro" id="IPR004474">
    <property type="entry name" value="LytR_CpsA_psr"/>
</dbReference>
<evidence type="ECO:0000259" key="4">
    <source>
        <dbReference type="Pfam" id="PF03816"/>
    </source>
</evidence>
<sequence>MANKAPRTATMGRTQRQSVRASSGGNGKRSRGAGKHPPSGKGPARVKRKKKGGMSLLGKIAIGLCVFLLLIVFAAIAVVYAKLQKLDFQELDPDKLSINDGYEYDETGYLNVALFGLDTRANEEEMGSRSDTIIIASLNRETKEVTMSSIFRDTFLQMDNGTYNKANAAYSFGEEEEAVAMLNRNLDMDIDRYITVDFAAMVDVIDALGGIDLEVTEEEIPYLNNYSVEIIKNTGVDTWGLKEPGYQHLTGVQATAYARIRYTEGDDFRRAERQRLVISKIAEKAQAASLGTLNNIIDRVLPKVRTNFTLPEILAYAKDVKKYQIGKSEGFPFNLDTMVYPDVGDSVIPANLKENVIELHKFLFGENGYTPSQKVCDISDEISFLTGVVGTGTYDDGGYTSTYGGSDGSSYSGDYGSGDSGYGDGTGSGGSGYGDGAGSGGSSYGDSTGSGDGSGYGDTDNSGYGGGEYDPGGGSYDPGYGTDDTNSGGGGYTDTGGEYQDSYY</sequence>
<dbReference type="NCBIfam" id="TIGR00350">
    <property type="entry name" value="lytR_cpsA_psr"/>
    <property type="match status" value="1"/>
</dbReference>
<feature type="region of interest" description="Disordered" evidence="2">
    <location>
        <begin position="1"/>
        <end position="48"/>
    </location>
</feature>
<evidence type="ECO:0000256" key="1">
    <source>
        <dbReference type="ARBA" id="ARBA00006068"/>
    </source>
</evidence>
<reference evidence="5" key="1">
    <citation type="submission" date="2018-10" db="EMBL/GenBank/DDBJ databases">
        <title>Schaedlerella arabinophila gen. nov. sp. nov., isolated from the mouse intestinal tract and comparative analysis with the genome of the closely related altered Schaedler flora strain ASF502.</title>
        <authorList>
            <person name="Miyake S."/>
            <person name="Soh M."/>
            <person name="Seedorf H."/>
        </authorList>
    </citation>
    <scope>NUCLEOTIDE SEQUENCE [LARGE SCALE GENOMIC DNA]</scope>
    <source>
        <strain evidence="5">DSM 106076</strain>
    </source>
</reference>
<dbReference type="EMBL" id="RHJS01000002">
    <property type="protein sequence ID" value="RRK32207.1"/>
    <property type="molecule type" value="Genomic_DNA"/>
</dbReference>
<dbReference type="Gene3D" id="3.40.630.190">
    <property type="entry name" value="LCP protein"/>
    <property type="match status" value="1"/>
</dbReference>
<feature type="compositionally biased region" description="Gly residues" evidence="2">
    <location>
        <begin position="433"/>
        <end position="456"/>
    </location>
</feature>
<evidence type="ECO:0000256" key="2">
    <source>
        <dbReference type="SAM" id="MobiDB-lite"/>
    </source>
</evidence>
<dbReference type="RefSeq" id="WP_125127708.1">
    <property type="nucleotide sequence ID" value="NZ_RHJS01000002.1"/>
</dbReference>
<dbReference type="InterPro" id="IPR050922">
    <property type="entry name" value="LytR/CpsA/Psr_CW_biosynth"/>
</dbReference>
<proteinExistence type="inferred from homology"/>
<dbReference type="Proteomes" id="UP000274920">
    <property type="component" value="Unassembled WGS sequence"/>
</dbReference>
<dbReference type="Pfam" id="PF03816">
    <property type="entry name" value="LytR_cpsA_psr"/>
    <property type="match status" value="1"/>
</dbReference>
<organism evidence="5 6">
    <name type="scientific">Schaedlerella arabinosiphila</name>
    <dbReference type="NCBI Taxonomy" id="2044587"/>
    <lineage>
        <taxon>Bacteria</taxon>
        <taxon>Bacillati</taxon>
        <taxon>Bacillota</taxon>
        <taxon>Clostridia</taxon>
        <taxon>Lachnospirales</taxon>
        <taxon>Lachnospiraceae</taxon>
        <taxon>Schaedlerella</taxon>
    </lineage>
</organism>
<dbReference type="PANTHER" id="PTHR33392:SF6">
    <property type="entry name" value="POLYISOPRENYL-TEICHOIC ACID--PEPTIDOGLYCAN TEICHOIC ACID TRANSFERASE TAGU"/>
    <property type="match status" value="1"/>
</dbReference>
<feature type="region of interest" description="Disordered" evidence="2">
    <location>
        <begin position="433"/>
        <end position="504"/>
    </location>
</feature>
<keyword evidence="3" id="KW-1133">Transmembrane helix</keyword>